<dbReference type="Proteomes" id="UP000030856">
    <property type="component" value="Unassembled WGS sequence"/>
</dbReference>
<dbReference type="InterPro" id="IPR003661">
    <property type="entry name" value="HisK_dim/P_dom"/>
</dbReference>
<dbReference type="Gene3D" id="1.10.287.130">
    <property type="match status" value="1"/>
</dbReference>
<keyword evidence="11" id="KW-0067">ATP-binding</keyword>
<reference evidence="19 21" key="2">
    <citation type="submission" date="2016-11" db="EMBL/GenBank/DDBJ databases">
        <title>Mixed transmission modes and dynamic genome evolution in an obligate animal-bacterial symbiosis.</title>
        <authorList>
            <person name="Russell S.L."/>
            <person name="Corbett-Detig R.B."/>
            <person name="Cavanaugh C.M."/>
        </authorList>
    </citation>
    <scope>NUCLEOTIDE SEQUENCE [LARGE SCALE GENOMIC DNA]</scope>
    <source>
        <strain evidence="19">MA-KB16</strain>
    </source>
</reference>
<dbReference type="EMBL" id="MPNX01000003">
    <property type="protein sequence ID" value="OOY35742.1"/>
    <property type="molecule type" value="Genomic_DNA"/>
</dbReference>
<keyword evidence="9" id="KW-0547">Nucleotide-binding</keyword>
<dbReference type="InterPro" id="IPR033479">
    <property type="entry name" value="dCache_1"/>
</dbReference>
<evidence type="ECO:0000256" key="14">
    <source>
        <dbReference type="ARBA" id="ARBA00023136"/>
    </source>
</evidence>
<evidence type="ECO:0000256" key="9">
    <source>
        <dbReference type="ARBA" id="ARBA00022741"/>
    </source>
</evidence>
<keyword evidence="5" id="KW-0997">Cell inner membrane</keyword>
<sequence>MEQLRQPPVEYKHGAFRPLLILFLLAALIPLYLASSNIAEEQLNEAASQHLARIYNGLSTTLARHIYLPALLAEQNAVKNYLSDLADGHTTNPDAVNRYLEKSNHIAGTSDIYLMTPHGTTVAASNWNLEQTFIGKNFSFRPYFQEAMQGKLGRYYALGSTSKARGYYFSRPVYDGNNVTGVVTTKISISDFEENWPDEKFEFIVTGPDEMVFLSSNSQWRLRPLEPLSSAQEKALRESRRYGKVKLDAIGISQKSRGGENALHWRIGKSDYLVQSRIMNTANWTVSVLAPTTSVTNFSVLVTSIGLVVLLLAGLLLGVWWQRQAERRLFEIRAREELETKVEQRTAELRLAQENLVQAAKMAALGELAAGINHELNNPLTAIRAYADNATQFLAHGDSETVETNLGEITKLTERMAAITHQLKSFSRKSQGEIVCVDLSVAVENALAILHPRLSRISDAVVEWTPPDSKPYAMADLIWVEQILVNLLTNAVEAIQNREQPKIHIAIRRQMKPEQKDTICLSVRDNGPGIDTEVIPNLFEPFFTTKSVGKGLGLGLSISYRLAKEMGGTLEARNHEDGGAVFTLTLPTSGKMQ</sequence>
<dbReference type="PATRIC" id="fig|2340.3.peg.168"/>
<protein>
    <recommendedName>
        <fullName evidence="15">C4-dicarboxylate transport sensor protein DctB</fullName>
        <ecNumber evidence="3">2.7.13.3</ecNumber>
    </recommendedName>
</protein>
<evidence type="ECO:0000256" key="3">
    <source>
        <dbReference type="ARBA" id="ARBA00012438"/>
    </source>
</evidence>
<dbReference type="EMBL" id="JRAA01000001">
    <property type="protein sequence ID" value="KHF25653.1"/>
    <property type="molecule type" value="Genomic_DNA"/>
</dbReference>
<keyword evidence="8 16" id="KW-0812">Transmembrane</keyword>
<dbReference type="FunFam" id="1.10.287.130:FF:000049">
    <property type="entry name" value="C4-dicarboxylate transport sensor protein DctB"/>
    <property type="match status" value="1"/>
</dbReference>
<dbReference type="Gene3D" id="3.30.565.10">
    <property type="entry name" value="Histidine kinase-like ATPase, C-terminal domain"/>
    <property type="match status" value="1"/>
</dbReference>
<dbReference type="AlphaFoldDB" id="A0A0B0H617"/>
<dbReference type="STRING" id="2340.JV46_12680"/>
<keyword evidence="6" id="KW-0597">Phosphoprotein</keyword>
<organism evidence="18 20">
    <name type="scientific">Solemya velum gill symbiont</name>
    <dbReference type="NCBI Taxonomy" id="2340"/>
    <lineage>
        <taxon>Bacteria</taxon>
        <taxon>Pseudomonadati</taxon>
        <taxon>Pseudomonadota</taxon>
        <taxon>Gammaproteobacteria</taxon>
        <taxon>sulfur-oxidizing symbionts</taxon>
    </lineage>
</organism>
<dbReference type="SUPFAM" id="SSF55874">
    <property type="entry name" value="ATPase domain of HSP90 chaperone/DNA topoisomerase II/histidine kinase"/>
    <property type="match status" value="1"/>
</dbReference>
<dbReference type="Proteomes" id="UP000190962">
    <property type="component" value="Unassembled WGS sequence"/>
</dbReference>
<evidence type="ECO:0000256" key="15">
    <source>
        <dbReference type="ARBA" id="ARBA00073143"/>
    </source>
</evidence>
<dbReference type="SUPFAM" id="SSF103190">
    <property type="entry name" value="Sensory domain-like"/>
    <property type="match status" value="1"/>
</dbReference>
<keyword evidence="13" id="KW-0902">Two-component regulatory system</keyword>
<dbReference type="RefSeq" id="WP_052131932.1">
    <property type="nucleotide sequence ID" value="NZ_JRAA01000001.1"/>
</dbReference>
<evidence type="ECO:0000256" key="1">
    <source>
        <dbReference type="ARBA" id="ARBA00000085"/>
    </source>
</evidence>
<comment type="subcellular location">
    <subcellularLocation>
        <location evidence="2">Cell inner membrane</location>
        <topology evidence="2">Multi-pass membrane protein</topology>
    </subcellularLocation>
</comment>
<keyword evidence="7 18" id="KW-0808">Transferase</keyword>
<evidence type="ECO:0000313" key="21">
    <source>
        <dbReference type="Proteomes" id="UP000190962"/>
    </source>
</evidence>
<evidence type="ECO:0000313" key="20">
    <source>
        <dbReference type="Proteomes" id="UP000030856"/>
    </source>
</evidence>
<evidence type="ECO:0000256" key="6">
    <source>
        <dbReference type="ARBA" id="ARBA00022553"/>
    </source>
</evidence>
<dbReference type="InterPro" id="IPR036890">
    <property type="entry name" value="HATPase_C_sf"/>
</dbReference>
<dbReference type="GeneID" id="86990991"/>
<dbReference type="SUPFAM" id="SSF47384">
    <property type="entry name" value="Homodimeric domain of signal transducing histidine kinase"/>
    <property type="match status" value="1"/>
</dbReference>
<dbReference type="InterPro" id="IPR029151">
    <property type="entry name" value="Sensor-like_sf"/>
</dbReference>
<keyword evidence="14 16" id="KW-0472">Membrane</keyword>
<evidence type="ECO:0000256" key="11">
    <source>
        <dbReference type="ARBA" id="ARBA00022840"/>
    </source>
</evidence>
<dbReference type="PANTHER" id="PTHR43065:SF46">
    <property type="entry name" value="C4-DICARBOXYLATE TRANSPORT SENSOR PROTEIN DCTB"/>
    <property type="match status" value="1"/>
</dbReference>
<gene>
    <name evidence="19" type="ORF">BOV88_03640</name>
    <name evidence="18" type="ORF">JV46_12680</name>
</gene>
<proteinExistence type="predicted"/>
<dbReference type="PANTHER" id="PTHR43065">
    <property type="entry name" value="SENSOR HISTIDINE KINASE"/>
    <property type="match status" value="1"/>
</dbReference>
<keyword evidence="10 18" id="KW-0418">Kinase</keyword>
<dbReference type="InterPro" id="IPR004358">
    <property type="entry name" value="Sig_transdc_His_kin-like_C"/>
</dbReference>
<evidence type="ECO:0000256" key="7">
    <source>
        <dbReference type="ARBA" id="ARBA00022679"/>
    </source>
</evidence>
<dbReference type="EC" id="2.7.13.3" evidence="3"/>
<dbReference type="InterPro" id="IPR003594">
    <property type="entry name" value="HATPase_dom"/>
</dbReference>
<comment type="catalytic activity">
    <reaction evidence="1">
        <text>ATP + protein L-histidine = ADP + protein N-phospho-L-histidine.</text>
        <dbReference type="EC" id="2.7.13.3"/>
    </reaction>
</comment>
<evidence type="ECO:0000313" key="18">
    <source>
        <dbReference type="EMBL" id="KHF25653.1"/>
    </source>
</evidence>
<dbReference type="Pfam" id="PF02743">
    <property type="entry name" value="dCache_1"/>
    <property type="match status" value="1"/>
</dbReference>
<dbReference type="Pfam" id="PF00512">
    <property type="entry name" value="HisKA"/>
    <property type="match status" value="1"/>
</dbReference>
<dbReference type="PIRSF" id="PIRSF036431">
    <property type="entry name" value="STHK_DctB"/>
    <property type="match status" value="1"/>
</dbReference>
<dbReference type="SMART" id="SM00388">
    <property type="entry name" value="HisKA"/>
    <property type="match status" value="1"/>
</dbReference>
<dbReference type="SMART" id="SM00387">
    <property type="entry name" value="HATPase_c"/>
    <property type="match status" value="1"/>
</dbReference>
<reference evidence="18 20" key="1">
    <citation type="journal article" date="2014" name="BMC Genomics">
        <title>The genome of the intracellular bacterium of the coastal bivalve, Solemya velum: a blueprint for thriving in and out of symbiosis.</title>
        <authorList>
            <person name="Dmytrenko O."/>
            <person name="Russell S.L."/>
            <person name="Loo W.T."/>
            <person name="Fontanez K.M."/>
            <person name="Liao L."/>
            <person name="Roeselers G."/>
            <person name="Sharma R."/>
            <person name="Stewart F.J."/>
            <person name="Newton I.L."/>
            <person name="Woyke T."/>
            <person name="Wu D."/>
            <person name="Lang J.M."/>
            <person name="Eisen J.A."/>
            <person name="Cavanaugh C.M."/>
        </authorList>
    </citation>
    <scope>NUCLEOTIDE SEQUENCE [LARGE SCALE GENOMIC DNA]</scope>
    <source>
        <strain evidence="18 20">WH</strain>
    </source>
</reference>
<comment type="caution">
    <text evidence="18">The sequence shown here is derived from an EMBL/GenBank/DDBJ whole genome shotgun (WGS) entry which is preliminary data.</text>
</comment>
<dbReference type="eggNOG" id="COG4191">
    <property type="taxonomic scope" value="Bacteria"/>
</dbReference>
<evidence type="ECO:0000256" key="8">
    <source>
        <dbReference type="ARBA" id="ARBA00022692"/>
    </source>
</evidence>
<dbReference type="CDD" id="cd12914">
    <property type="entry name" value="PDC1_DGC_like"/>
    <property type="match status" value="1"/>
</dbReference>
<feature type="transmembrane region" description="Helical" evidence="16">
    <location>
        <begin position="298"/>
        <end position="321"/>
    </location>
</feature>
<dbReference type="PROSITE" id="PS50109">
    <property type="entry name" value="HIS_KIN"/>
    <property type="match status" value="1"/>
</dbReference>
<keyword evidence="20" id="KW-1185">Reference proteome</keyword>
<dbReference type="FunFam" id="3.30.450.20:FF:000127">
    <property type="entry name" value="C4-dicarboxylate transport sensor protein"/>
    <property type="match status" value="1"/>
</dbReference>
<accession>A0A0B0H617</accession>
<evidence type="ECO:0000256" key="5">
    <source>
        <dbReference type="ARBA" id="ARBA00022519"/>
    </source>
</evidence>
<evidence type="ECO:0000256" key="16">
    <source>
        <dbReference type="SAM" id="Phobius"/>
    </source>
</evidence>
<dbReference type="InterPro" id="IPR005467">
    <property type="entry name" value="His_kinase_dom"/>
</dbReference>
<evidence type="ECO:0000256" key="10">
    <source>
        <dbReference type="ARBA" id="ARBA00022777"/>
    </source>
</evidence>
<keyword evidence="12 16" id="KW-1133">Transmembrane helix</keyword>
<feature type="domain" description="Histidine kinase" evidence="17">
    <location>
        <begin position="371"/>
        <end position="590"/>
    </location>
</feature>
<dbReference type="InterPro" id="IPR017055">
    <property type="entry name" value="Sig_transdc_His_kinase_DctB"/>
</dbReference>
<dbReference type="GO" id="GO:0005524">
    <property type="term" value="F:ATP binding"/>
    <property type="evidence" value="ECO:0007669"/>
    <property type="project" value="UniProtKB-KW"/>
</dbReference>
<name>A0A0B0H617_SOVGS</name>
<dbReference type="InterPro" id="IPR036097">
    <property type="entry name" value="HisK_dim/P_sf"/>
</dbReference>
<dbReference type="PRINTS" id="PR00344">
    <property type="entry name" value="BCTRLSENSOR"/>
</dbReference>
<evidence type="ECO:0000256" key="12">
    <source>
        <dbReference type="ARBA" id="ARBA00022989"/>
    </source>
</evidence>
<evidence type="ECO:0000256" key="4">
    <source>
        <dbReference type="ARBA" id="ARBA00022475"/>
    </source>
</evidence>
<evidence type="ECO:0000259" key="17">
    <source>
        <dbReference type="PROSITE" id="PS50109"/>
    </source>
</evidence>
<evidence type="ECO:0000313" key="19">
    <source>
        <dbReference type="EMBL" id="OOY35742.1"/>
    </source>
</evidence>
<dbReference type="OrthoDB" id="9772100at2"/>
<evidence type="ECO:0000256" key="2">
    <source>
        <dbReference type="ARBA" id="ARBA00004429"/>
    </source>
</evidence>
<dbReference type="Gene3D" id="3.30.450.20">
    <property type="entry name" value="PAS domain"/>
    <property type="match status" value="2"/>
</dbReference>
<dbReference type="GO" id="GO:0000155">
    <property type="term" value="F:phosphorelay sensor kinase activity"/>
    <property type="evidence" value="ECO:0007669"/>
    <property type="project" value="InterPro"/>
</dbReference>
<evidence type="ECO:0000256" key="13">
    <source>
        <dbReference type="ARBA" id="ARBA00023012"/>
    </source>
</evidence>
<dbReference type="CDD" id="cd00082">
    <property type="entry name" value="HisKA"/>
    <property type="match status" value="1"/>
</dbReference>
<dbReference type="GO" id="GO:0005886">
    <property type="term" value="C:plasma membrane"/>
    <property type="evidence" value="ECO:0007669"/>
    <property type="project" value="UniProtKB-SubCell"/>
</dbReference>
<dbReference type="Pfam" id="PF02518">
    <property type="entry name" value="HATPase_c"/>
    <property type="match status" value="1"/>
</dbReference>
<keyword evidence="4" id="KW-1003">Cell membrane</keyword>